<keyword evidence="2" id="KW-0677">Repeat</keyword>
<evidence type="ECO:0000256" key="2">
    <source>
        <dbReference type="ARBA" id="ARBA00022737"/>
    </source>
</evidence>
<evidence type="ECO:0000313" key="6">
    <source>
        <dbReference type="Proteomes" id="UP001474421"/>
    </source>
</evidence>
<feature type="signal peptide" evidence="3">
    <location>
        <begin position="1"/>
        <end position="16"/>
    </location>
</feature>
<dbReference type="PANTHER" id="PTHR11346:SF32">
    <property type="entry name" value="GALECTIN-4"/>
    <property type="match status" value="1"/>
</dbReference>
<dbReference type="GO" id="GO:0030246">
    <property type="term" value="F:carbohydrate binding"/>
    <property type="evidence" value="ECO:0007669"/>
    <property type="project" value="UniProtKB-KW"/>
</dbReference>
<dbReference type="FunFam" id="2.60.120.200:FF:000124">
    <property type="entry name" value="Galectin-4"/>
    <property type="match status" value="2"/>
</dbReference>
<dbReference type="EMBL" id="JAOTOJ010000011">
    <property type="protein sequence ID" value="KAK9394323.1"/>
    <property type="molecule type" value="Genomic_DNA"/>
</dbReference>
<dbReference type="PANTHER" id="PTHR11346">
    <property type="entry name" value="GALECTIN"/>
    <property type="match status" value="1"/>
</dbReference>
<feature type="domain" description="Galectin" evidence="4">
    <location>
        <begin position="486"/>
        <end position="617"/>
    </location>
</feature>
<dbReference type="Pfam" id="PF00337">
    <property type="entry name" value="Gal-bind_lectin"/>
    <property type="match status" value="3"/>
</dbReference>
<dbReference type="AlphaFoldDB" id="A0AAW1AXK4"/>
<dbReference type="SMART" id="SM00276">
    <property type="entry name" value="GLECT"/>
    <property type="match status" value="3"/>
</dbReference>
<comment type="caution">
    <text evidence="5">The sequence shown here is derived from an EMBL/GenBank/DDBJ whole genome shotgun (WGS) entry which is preliminary data.</text>
</comment>
<feature type="domain" description="Galectin" evidence="4">
    <location>
        <begin position="344"/>
        <end position="477"/>
    </location>
</feature>
<evidence type="ECO:0000256" key="3">
    <source>
        <dbReference type="SAM" id="SignalP"/>
    </source>
</evidence>
<reference evidence="5 6" key="1">
    <citation type="journal article" date="2024" name="Proc. Natl. Acad. Sci. U.S.A.">
        <title>The genetic regulatory architecture and epigenomic basis for age-related changes in rattlesnake venom.</title>
        <authorList>
            <person name="Hogan M.P."/>
            <person name="Holding M.L."/>
            <person name="Nystrom G.S."/>
            <person name="Colston T.J."/>
            <person name="Bartlett D.A."/>
            <person name="Mason A.J."/>
            <person name="Ellsworth S.A."/>
            <person name="Rautsaw R.M."/>
            <person name="Lawrence K.C."/>
            <person name="Strickland J.L."/>
            <person name="He B."/>
            <person name="Fraser P."/>
            <person name="Margres M.J."/>
            <person name="Gilbert D.M."/>
            <person name="Gibbs H.L."/>
            <person name="Parkinson C.L."/>
            <person name="Rokyta D.R."/>
        </authorList>
    </citation>
    <scope>NUCLEOTIDE SEQUENCE [LARGE SCALE GENOMIC DNA]</scope>
    <source>
        <strain evidence="5">DRR0105</strain>
    </source>
</reference>
<dbReference type="InterPro" id="IPR044156">
    <property type="entry name" value="Galectin-like"/>
</dbReference>
<keyword evidence="1" id="KW-0430">Lectin</keyword>
<sequence length="767" mass="86371">MHLLFIFALTFTLSVQQDNKDNADAESMENATEMMEKVLDALSEEHTMEIINALNKKDVEKLTDCMEDECKMADFVDLMEKILYFLKGLSHGDKPIYDLIKALIKQGPLAELVNELSEKHTLEIINALTVKEIEKLMNIGKSPISIFALISVGKKIIPIIKKANNGKGVSKLISTFTGGGDGNTENSNDILEKIMNALSEEHTMKIVNTFNAQDVEKLTDCLEGECNMAVSVEIVEKVLNVLKGLSHGDKLIYNLIKTFFKHGPLIELVNELREEHALEIINALNGKDIEKLMNIAKGEVKFFELIPIGKKIISIIKKANGGKGLSKLISMFTDDEDGKSALPYYQPLPGRLHPGMSVYMQGLVPKDSNRTWVNFQVDFACGQHNGADVPLHFRSHINAETIGLNTFQAGRWRKEDTHTHPFQKGEHFEVIFMVNDFGYQVLANGMFFCNYRHRIPPQNVQVIRIDGDLELQSLTVIGGAVMTLPYHHSVPGGLHAGMSVYVQGKVPKHANSFKVDFACGKFLEAHILLHFNPRFGQGSVVLNTLRYRSGGWGKEEKHKNPFQKGEHFEIIFIVDESKYQILVNGNPFCNYKHRIPPEFVNFINFPENLELQSLTVMGGQILENMVLTGSAFYYPPVPYMGNLPGGLASKRTITIRGFIPKNASRFEIDLMAGRNIVLHINPHMKPRRYVVRNACLNGSWGAEESDLPFNPFQFGQYFEISICCDSHKFKVYTNGRHLFNFAHRYAAIGQTRTINIQGDVALSYINY</sequence>
<dbReference type="CDD" id="cd00070">
    <property type="entry name" value="GLECT"/>
    <property type="match status" value="3"/>
</dbReference>
<evidence type="ECO:0000256" key="1">
    <source>
        <dbReference type="ARBA" id="ARBA00022734"/>
    </source>
</evidence>
<proteinExistence type="predicted"/>
<accession>A0AAW1AXK4</accession>
<dbReference type="InterPro" id="IPR001079">
    <property type="entry name" value="Galectin_CRD"/>
</dbReference>
<dbReference type="InterPro" id="IPR013320">
    <property type="entry name" value="ConA-like_dom_sf"/>
</dbReference>
<name>A0AAW1AXK4_CROAD</name>
<gene>
    <name evidence="5" type="ORF">NXF25_014851</name>
</gene>
<dbReference type="PROSITE" id="PS51304">
    <property type="entry name" value="GALECTIN"/>
    <property type="match status" value="3"/>
</dbReference>
<protein>
    <submittedName>
        <fullName evidence="5">Galectin-6-like</fullName>
    </submittedName>
</protein>
<evidence type="ECO:0000313" key="5">
    <source>
        <dbReference type="EMBL" id="KAK9394323.1"/>
    </source>
</evidence>
<keyword evidence="3" id="KW-0732">Signal</keyword>
<feature type="chain" id="PRO_5043441254" evidence="3">
    <location>
        <begin position="17"/>
        <end position="767"/>
    </location>
</feature>
<evidence type="ECO:0000259" key="4">
    <source>
        <dbReference type="PROSITE" id="PS51304"/>
    </source>
</evidence>
<organism evidence="5 6">
    <name type="scientific">Crotalus adamanteus</name>
    <name type="common">Eastern diamondback rattlesnake</name>
    <dbReference type="NCBI Taxonomy" id="8729"/>
    <lineage>
        <taxon>Eukaryota</taxon>
        <taxon>Metazoa</taxon>
        <taxon>Chordata</taxon>
        <taxon>Craniata</taxon>
        <taxon>Vertebrata</taxon>
        <taxon>Euteleostomi</taxon>
        <taxon>Lepidosauria</taxon>
        <taxon>Squamata</taxon>
        <taxon>Bifurcata</taxon>
        <taxon>Unidentata</taxon>
        <taxon>Episquamata</taxon>
        <taxon>Toxicofera</taxon>
        <taxon>Serpentes</taxon>
        <taxon>Colubroidea</taxon>
        <taxon>Viperidae</taxon>
        <taxon>Crotalinae</taxon>
        <taxon>Crotalus</taxon>
    </lineage>
</organism>
<keyword evidence="6" id="KW-1185">Reference proteome</keyword>
<dbReference type="Proteomes" id="UP001474421">
    <property type="component" value="Unassembled WGS sequence"/>
</dbReference>
<dbReference type="SUPFAM" id="SSF49899">
    <property type="entry name" value="Concanavalin A-like lectins/glucanases"/>
    <property type="match status" value="3"/>
</dbReference>
<dbReference type="SMART" id="SM00908">
    <property type="entry name" value="Gal-bind_lectin"/>
    <property type="match status" value="3"/>
</dbReference>
<dbReference type="Gene3D" id="2.60.120.200">
    <property type="match status" value="3"/>
</dbReference>
<feature type="domain" description="Galectin" evidence="4">
    <location>
        <begin position="639"/>
        <end position="767"/>
    </location>
</feature>